<protein>
    <submittedName>
        <fullName evidence="2">Uncharacterized protein</fullName>
    </submittedName>
</protein>
<dbReference type="RefSeq" id="WP_036363739.1">
    <property type="nucleotide sequence ID" value="NZ_AOMT01000013.1"/>
</dbReference>
<dbReference type="AlphaFoldDB" id="A0A066UMH8"/>
<keyword evidence="3" id="KW-1185">Reference proteome</keyword>
<accession>A0A066UMH8</accession>
<evidence type="ECO:0000313" key="3">
    <source>
        <dbReference type="Proteomes" id="UP000035860"/>
    </source>
</evidence>
<comment type="caution">
    <text evidence="2">The sequence shown here is derived from an EMBL/GenBank/DDBJ whole genome shotgun (WGS) entry which is preliminary data.</text>
</comment>
<reference evidence="2 3" key="1">
    <citation type="journal article" date="2014" name="Genome Announc.">
        <title>Draft Genome Sequence of Moraxella bovoculi Strain 237T (ATCC BAA-1259T) Isolated from a Calf with Infectious Bovine Keratoconjunctivitis.</title>
        <authorList>
            <person name="Calcutt M.J."/>
            <person name="Foecking M.F."/>
            <person name="Martin N.T."/>
            <person name="Mhlanga-Mutangadura T."/>
            <person name="Reilly T.J."/>
        </authorList>
    </citation>
    <scope>NUCLEOTIDE SEQUENCE [LARGE SCALE GENOMIC DNA]</scope>
    <source>
        <strain evidence="2 3">237</strain>
    </source>
</reference>
<keyword evidence="1" id="KW-0732">Signal</keyword>
<feature type="chain" id="PRO_5001627358" evidence="1">
    <location>
        <begin position="22"/>
        <end position="66"/>
    </location>
</feature>
<name>A0A066UMH8_9GAMM</name>
<gene>
    <name evidence="2" type="ORF">MBO_03532</name>
</gene>
<dbReference type="Proteomes" id="UP000035860">
    <property type="component" value="Unassembled WGS sequence"/>
</dbReference>
<dbReference type="EMBL" id="AOMT01000013">
    <property type="protein sequence ID" value="KDN25418.1"/>
    <property type="molecule type" value="Genomic_DNA"/>
</dbReference>
<evidence type="ECO:0000256" key="1">
    <source>
        <dbReference type="SAM" id="SignalP"/>
    </source>
</evidence>
<sequence>MKTLKLIAPLFALGIGLSVAAHIQATTADKTAVKVSQVTSKCTTGGTTKLTYGFNTQKLQHMPRLT</sequence>
<evidence type="ECO:0000313" key="2">
    <source>
        <dbReference type="EMBL" id="KDN25418.1"/>
    </source>
</evidence>
<feature type="signal peptide" evidence="1">
    <location>
        <begin position="1"/>
        <end position="21"/>
    </location>
</feature>
<organism evidence="2 3">
    <name type="scientific">Moraxella bovoculi 237</name>
    <dbReference type="NCBI Taxonomy" id="743974"/>
    <lineage>
        <taxon>Bacteria</taxon>
        <taxon>Pseudomonadati</taxon>
        <taxon>Pseudomonadota</taxon>
        <taxon>Gammaproteobacteria</taxon>
        <taxon>Moraxellales</taxon>
        <taxon>Moraxellaceae</taxon>
        <taxon>Moraxella</taxon>
    </lineage>
</organism>
<proteinExistence type="predicted"/>
<dbReference type="GeneID" id="301974522"/>